<dbReference type="InterPro" id="IPR017990">
    <property type="entry name" value="Connexin_CS"/>
</dbReference>
<keyword evidence="15" id="KW-1185">Reference proteome</keyword>
<evidence type="ECO:0000313" key="16">
    <source>
        <dbReference type="RefSeq" id="XP_032833206.1"/>
    </source>
</evidence>
<dbReference type="SMART" id="SM01089">
    <property type="entry name" value="Connexin_CCC"/>
    <property type="match status" value="1"/>
</dbReference>
<dbReference type="Pfam" id="PF00029">
    <property type="entry name" value="Connexin"/>
    <property type="match status" value="1"/>
</dbReference>
<feature type="compositionally biased region" description="Basic and acidic residues" evidence="10">
    <location>
        <begin position="304"/>
        <end position="314"/>
    </location>
</feature>
<reference evidence="16" key="1">
    <citation type="submission" date="2025-08" db="UniProtKB">
        <authorList>
            <consortium name="RefSeq"/>
        </authorList>
    </citation>
    <scope>IDENTIFICATION</scope>
    <source>
        <tissue evidence="16">Sperm</tissue>
    </source>
</reference>
<evidence type="ECO:0000256" key="3">
    <source>
        <dbReference type="ARBA" id="ARBA00022475"/>
    </source>
</evidence>
<comment type="similarity">
    <text evidence="9">Belongs to the connexin family.</text>
</comment>
<gene>
    <name evidence="16" type="primary">LOC116955954</name>
</gene>
<evidence type="ECO:0000259" key="14">
    <source>
        <dbReference type="SMART" id="SM01089"/>
    </source>
</evidence>
<keyword evidence="7 11" id="KW-1133">Transmembrane helix</keyword>
<dbReference type="AlphaFoldDB" id="A0AAJ7UDG0"/>
<dbReference type="Gene3D" id="1.20.1440.80">
    <property type="entry name" value="Gap junction channel protein cysteine-rich domain"/>
    <property type="match status" value="1"/>
</dbReference>
<feature type="transmembrane region" description="Helical" evidence="11">
    <location>
        <begin position="78"/>
        <end position="100"/>
    </location>
</feature>
<dbReference type="InterPro" id="IPR019570">
    <property type="entry name" value="Connexin_CCC"/>
</dbReference>
<dbReference type="PROSITE" id="PS00408">
    <property type="entry name" value="CONNEXINS_2"/>
    <property type="match status" value="1"/>
</dbReference>
<dbReference type="PANTHER" id="PTHR11984">
    <property type="entry name" value="CONNEXIN"/>
    <property type="match status" value="1"/>
</dbReference>
<evidence type="ECO:0000256" key="6">
    <source>
        <dbReference type="ARBA" id="ARBA00022949"/>
    </source>
</evidence>
<feature type="region of interest" description="Disordered" evidence="10">
    <location>
        <begin position="262"/>
        <end position="316"/>
    </location>
</feature>
<protein>
    <recommendedName>
        <fullName evidence="9">Gap junction protein</fullName>
    </recommendedName>
</protein>
<evidence type="ECO:0000259" key="13">
    <source>
        <dbReference type="SMART" id="SM00037"/>
    </source>
</evidence>
<feature type="signal peptide" evidence="12">
    <location>
        <begin position="1"/>
        <end position="41"/>
    </location>
</feature>
<feature type="chain" id="PRO_5042519776" description="Gap junction protein" evidence="12">
    <location>
        <begin position="42"/>
        <end position="431"/>
    </location>
</feature>
<keyword evidence="3" id="KW-1003">Cell membrane</keyword>
<comment type="subunit">
    <text evidence="9">A connexon is composed of a hexamer of connexins.</text>
</comment>
<evidence type="ECO:0000256" key="10">
    <source>
        <dbReference type="SAM" id="MobiDB-lite"/>
    </source>
</evidence>
<dbReference type="PRINTS" id="PR00206">
    <property type="entry name" value="CONNEXIN"/>
</dbReference>
<keyword evidence="4 9" id="KW-0812">Transmembrane</keyword>
<evidence type="ECO:0000256" key="11">
    <source>
        <dbReference type="SAM" id="Phobius"/>
    </source>
</evidence>
<dbReference type="GO" id="GO:0007267">
    <property type="term" value="P:cell-cell signaling"/>
    <property type="evidence" value="ECO:0007669"/>
    <property type="project" value="TreeGrafter"/>
</dbReference>
<keyword evidence="8 11" id="KW-0472">Membrane</keyword>
<evidence type="ECO:0000256" key="8">
    <source>
        <dbReference type="ARBA" id="ARBA00023136"/>
    </source>
</evidence>
<dbReference type="InterPro" id="IPR013092">
    <property type="entry name" value="Connexin_N"/>
</dbReference>
<keyword evidence="5 9" id="KW-0303">Gap junction</keyword>
<evidence type="ECO:0000256" key="7">
    <source>
        <dbReference type="ARBA" id="ARBA00022989"/>
    </source>
</evidence>
<feature type="compositionally biased region" description="Pro residues" evidence="10">
    <location>
        <begin position="384"/>
        <end position="400"/>
    </location>
</feature>
<feature type="transmembrane region" description="Helical" evidence="11">
    <location>
        <begin position="220"/>
        <end position="241"/>
    </location>
</feature>
<feature type="compositionally biased region" description="Polar residues" evidence="10">
    <location>
        <begin position="355"/>
        <end position="368"/>
    </location>
</feature>
<dbReference type="PROSITE" id="PS00407">
    <property type="entry name" value="CONNEXINS_1"/>
    <property type="match status" value="1"/>
</dbReference>
<evidence type="ECO:0000256" key="4">
    <source>
        <dbReference type="ARBA" id="ARBA00022692"/>
    </source>
</evidence>
<keyword evidence="12" id="KW-0732">Signal</keyword>
<comment type="subcellular location">
    <subcellularLocation>
        <location evidence="1">Cell junction</location>
        <location evidence="1">Gap junction</location>
    </subcellularLocation>
    <subcellularLocation>
        <location evidence="2 9">Cell membrane</location>
        <topology evidence="2 9">Multi-pass membrane protein</topology>
    </subcellularLocation>
</comment>
<evidence type="ECO:0000256" key="5">
    <source>
        <dbReference type="ARBA" id="ARBA00022868"/>
    </source>
</evidence>
<evidence type="ECO:0000256" key="9">
    <source>
        <dbReference type="RuleBase" id="RU000630"/>
    </source>
</evidence>
<evidence type="ECO:0000313" key="15">
    <source>
        <dbReference type="Proteomes" id="UP001318040"/>
    </source>
</evidence>
<proteinExistence type="inferred from homology"/>
<feature type="region of interest" description="Disordered" evidence="10">
    <location>
        <begin position="355"/>
        <end position="431"/>
    </location>
</feature>
<dbReference type="RefSeq" id="XP_032833206.1">
    <property type="nucleotide sequence ID" value="XM_032977315.1"/>
</dbReference>
<organism evidence="15 16">
    <name type="scientific">Petromyzon marinus</name>
    <name type="common">Sea lamprey</name>
    <dbReference type="NCBI Taxonomy" id="7757"/>
    <lineage>
        <taxon>Eukaryota</taxon>
        <taxon>Metazoa</taxon>
        <taxon>Chordata</taxon>
        <taxon>Craniata</taxon>
        <taxon>Vertebrata</taxon>
        <taxon>Cyclostomata</taxon>
        <taxon>Hyperoartia</taxon>
        <taxon>Petromyzontiformes</taxon>
        <taxon>Petromyzontidae</taxon>
        <taxon>Petromyzon</taxon>
    </lineage>
</organism>
<feature type="domain" description="Connexin N-terminal" evidence="13">
    <location>
        <begin position="43"/>
        <end position="76"/>
    </location>
</feature>
<dbReference type="KEGG" id="pmrn:116955954"/>
<dbReference type="PANTHER" id="PTHR11984:SF53">
    <property type="entry name" value="GAP JUNCTION PROTEIN"/>
    <property type="match status" value="1"/>
</dbReference>
<dbReference type="InterPro" id="IPR000500">
    <property type="entry name" value="Connexin"/>
</dbReference>
<dbReference type="Proteomes" id="UP001318040">
    <property type="component" value="Chromosome 62"/>
</dbReference>
<accession>A0AAJ7UDG0</accession>
<evidence type="ECO:0000256" key="2">
    <source>
        <dbReference type="ARBA" id="ARBA00004651"/>
    </source>
</evidence>
<sequence>MGDWSMLGGVLEQAHEHSTALGKVWLTVLFVFRMLVLGTAAESVWGDEQSDFHCNTLQPGCENVCYDAAFPVSHVRLWVLQIVFVSTPSLAYLGHVLHGARAAARRRERRARAAAEGRARGAAEGRAADSAAAAAAAAEGGEDGKDNGRGDEEAPPVRLRGALLRTYVLCVSLRCALELCFSLGQYGLYGLLLRPLYRCERWPCPNAVDCFLSRPTEKNIFIVFMMAVSAISLALNLAEVYHLGWKAFTRSINYREPTYEVPDYSERHKTPPPPPPAKNHRSQQPGVEPRSPQAPGLPWASAREGGETAERGGGQDEAYLAAAAPPYRRQDWPTMFASEFDTGRSTFDTLWDEPSASTGMPTSQQATRCSPAGQLPPATAPGCPRLPSPPTMPLPLPPFPLHMRIQEPPHSRSSGGGGSSNGRSRLDDLAV</sequence>
<dbReference type="GO" id="GO:0005243">
    <property type="term" value="F:gap junction channel activity"/>
    <property type="evidence" value="ECO:0007669"/>
    <property type="project" value="TreeGrafter"/>
</dbReference>
<dbReference type="GO" id="GO:0005922">
    <property type="term" value="C:connexin complex"/>
    <property type="evidence" value="ECO:0007669"/>
    <property type="project" value="InterPro"/>
</dbReference>
<comment type="function">
    <text evidence="9">One gap junction consists of a cluster of closely packed pairs of transmembrane channels, the connexons, through which materials of low MW diffuse from one cell to a neighboring cell.</text>
</comment>
<evidence type="ECO:0000256" key="12">
    <source>
        <dbReference type="SAM" id="SignalP"/>
    </source>
</evidence>
<name>A0AAJ7UDG0_PETMA</name>
<evidence type="ECO:0000256" key="1">
    <source>
        <dbReference type="ARBA" id="ARBA00004610"/>
    </source>
</evidence>
<dbReference type="InterPro" id="IPR038359">
    <property type="entry name" value="Connexin_N_sf"/>
</dbReference>
<dbReference type="SMART" id="SM00037">
    <property type="entry name" value="CNX"/>
    <property type="match status" value="1"/>
</dbReference>
<feature type="domain" description="Connexin cysteine-rich" evidence="14">
    <location>
        <begin position="177"/>
        <end position="243"/>
    </location>
</feature>
<keyword evidence="6" id="KW-0965">Cell junction</keyword>
<dbReference type="FunFam" id="1.20.1440.80:FF:000001">
    <property type="entry name" value="Gap junction alpha-1"/>
    <property type="match status" value="1"/>
</dbReference>